<organism evidence="1 2">
    <name type="scientific">Melastoma candidum</name>
    <dbReference type="NCBI Taxonomy" id="119954"/>
    <lineage>
        <taxon>Eukaryota</taxon>
        <taxon>Viridiplantae</taxon>
        <taxon>Streptophyta</taxon>
        <taxon>Embryophyta</taxon>
        <taxon>Tracheophyta</taxon>
        <taxon>Spermatophyta</taxon>
        <taxon>Magnoliopsida</taxon>
        <taxon>eudicotyledons</taxon>
        <taxon>Gunneridae</taxon>
        <taxon>Pentapetalae</taxon>
        <taxon>rosids</taxon>
        <taxon>malvids</taxon>
        <taxon>Myrtales</taxon>
        <taxon>Melastomataceae</taxon>
        <taxon>Melastomatoideae</taxon>
        <taxon>Melastomateae</taxon>
        <taxon>Melastoma</taxon>
    </lineage>
</organism>
<protein>
    <submittedName>
        <fullName evidence="1">Uncharacterized protein</fullName>
    </submittedName>
</protein>
<gene>
    <name evidence="1" type="ORF">MLD38_000745</name>
</gene>
<evidence type="ECO:0000313" key="1">
    <source>
        <dbReference type="EMBL" id="KAI4388418.1"/>
    </source>
</evidence>
<name>A0ACB9SCN8_9MYRT</name>
<keyword evidence="2" id="KW-1185">Reference proteome</keyword>
<accession>A0ACB9SCN8</accession>
<dbReference type="EMBL" id="CM042880">
    <property type="protein sequence ID" value="KAI4388418.1"/>
    <property type="molecule type" value="Genomic_DNA"/>
</dbReference>
<evidence type="ECO:0000313" key="2">
    <source>
        <dbReference type="Proteomes" id="UP001057402"/>
    </source>
</evidence>
<dbReference type="Proteomes" id="UP001057402">
    <property type="component" value="Chromosome 1"/>
</dbReference>
<reference evidence="2" key="1">
    <citation type="journal article" date="2023" name="Front. Plant Sci.">
        <title>Chromosomal-level genome assembly of Melastoma candidum provides insights into trichome evolution.</title>
        <authorList>
            <person name="Zhong Y."/>
            <person name="Wu W."/>
            <person name="Sun C."/>
            <person name="Zou P."/>
            <person name="Liu Y."/>
            <person name="Dai S."/>
            <person name="Zhou R."/>
        </authorList>
    </citation>
    <scope>NUCLEOTIDE SEQUENCE [LARGE SCALE GENOMIC DNA]</scope>
</reference>
<comment type="caution">
    <text evidence="1">The sequence shown here is derived from an EMBL/GenBank/DDBJ whole genome shotgun (WGS) entry which is preliminary data.</text>
</comment>
<sequence>MANPFLNRPEDLNEHTWYLVRADQIGDLDVGSWRQVGQPRQMPFLDWAIVCRKIIRVFHNRGNEETEWMMLQYEIPTPNGTVSLCRIGKGPMNHDAQVGGVLYPFQAAAADAAAENLPESEMFLGGDYMELLDLDVPLSPRSN</sequence>
<proteinExistence type="predicted"/>